<evidence type="ECO:0000313" key="3">
    <source>
        <dbReference type="Proteomes" id="UP000321189"/>
    </source>
</evidence>
<dbReference type="GO" id="GO:0016787">
    <property type="term" value="F:hydrolase activity"/>
    <property type="evidence" value="ECO:0007669"/>
    <property type="project" value="UniProtKB-KW"/>
</dbReference>
<dbReference type="EMBL" id="BJUT01000017">
    <property type="protein sequence ID" value="GEK76536.1"/>
    <property type="molecule type" value="Genomic_DNA"/>
</dbReference>
<keyword evidence="2" id="KW-0378">Hydrolase</keyword>
<dbReference type="Gene3D" id="3.40.50.1820">
    <property type="entry name" value="alpha/beta hydrolase"/>
    <property type="match status" value="1"/>
</dbReference>
<sequence length="289" mass="33032">MYTLSQWQSSGQFIDINAQQIFTQTAGDANNPALLLIHGFPSASWDWEGMWDELKKHYFLITLDMLGFGLSDKPINAAYNITEQADSYTQFLKRLDITNVHLLAHDYGDTVAQELLARQVAAQSDIRIHSVCFLNGGLFPHIHKPLFIQKLLLSKLGWLVPKLMSKQKFAKNLITIFGKNTPPAPMVIDTLWALLIYNKGLRVMPKLIKYITQRKQNEQRWVGAMIHSDIPLTFITGEQDPISGKHMLEHYKKTIPNARVQGFVELGHYPQIEDAKAITEAYLNFRKQI</sequence>
<accession>A0ABQ0UEB3</accession>
<keyword evidence="3" id="KW-1185">Reference proteome</keyword>
<dbReference type="Proteomes" id="UP000321189">
    <property type="component" value="Unassembled WGS sequence"/>
</dbReference>
<evidence type="ECO:0000259" key="1">
    <source>
        <dbReference type="Pfam" id="PF00561"/>
    </source>
</evidence>
<dbReference type="PANTHER" id="PTHR43798:SF33">
    <property type="entry name" value="HYDROLASE, PUTATIVE (AFU_ORTHOLOGUE AFUA_2G14860)-RELATED"/>
    <property type="match status" value="1"/>
</dbReference>
<protein>
    <submittedName>
        <fullName evidence="2">Epoxide hydrolase</fullName>
    </submittedName>
</protein>
<dbReference type="Pfam" id="PF00561">
    <property type="entry name" value="Abhydrolase_1"/>
    <property type="match status" value="1"/>
</dbReference>
<comment type="caution">
    <text evidence="2">The sequence shown here is derived from an EMBL/GenBank/DDBJ whole genome shotgun (WGS) entry which is preliminary data.</text>
</comment>
<dbReference type="RefSeq" id="WP_154945380.1">
    <property type="nucleotide sequence ID" value="NZ_BJUT01000017.1"/>
</dbReference>
<dbReference type="PANTHER" id="PTHR43798">
    <property type="entry name" value="MONOACYLGLYCEROL LIPASE"/>
    <property type="match status" value="1"/>
</dbReference>
<gene>
    <name evidence="2" type="ORF">PAT01_18400</name>
</gene>
<dbReference type="InterPro" id="IPR050266">
    <property type="entry name" value="AB_hydrolase_sf"/>
</dbReference>
<evidence type="ECO:0000313" key="2">
    <source>
        <dbReference type="EMBL" id="GEK76536.1"/>
    </source>
</evidence>
<dbReference type="SUPFAM" id="SSF53474">
    <property type="entry name" value="alpha/beta-Hydrolases"/>
    <property type="match status" value="1"/>
</dbReference>
<reference evidence="2 3" key="1">
    <citation type="submission" date="2019-07" db="EMBL/GenBank/DDBJ databases">
        <title>Whole genome shotgun sequence of Pseudoalteromonas atlantica NBRC 103033.</title>
        <authorList>
            <person name="Hosoyama A."/>
            <person name="Uohara A."/>
            <person name="Ohji S."/>
            <person name="Ichikawa N."/>
        </authorList>
    </citation>
    <scope>NUCLEOTIDE SEQUENCE [LARGE SCALE GENOMIC DNA]</scope>
    <source>
        <strain evidence="2 3">NBRC 103033</strain>
    </source>
</reference>
<dbReference type="InterPro" id="IPR000073">
    <property type="entry name" value="AB_hydrolase_1"/>
</dbReference>
<feature type="domain" description="AB hydrolase-1" evidence="1">
    <location>
        <begin position="32"/>
        <end position="274"/>
    </location>
</feature>
<name>A0ABQ0UEB3_PSEAF</name>
<dbReference type="InterPro" id="IPR000639">
    <property type="entry name" value="Epox_hydrolase-like"/>
</dbReference>
<dbReference type="PRINTS" id="PR00412">
    <property type="entry name" value="EPOXHYDRLASE"/>
</dbReference>
<proteinExistence type="predicted"/>
<organism evidence="2 3">
    <name type="scientific">Pseudoalteromonas atlantica</name>
    <name type="common">Alteromonas atlantica</name>
    <dbReference type="NCBI Taxonomy" id="288"/>
    <lineage>
        <taxon>Bacteria</taxon>
        <taxon>Pseudomonadati</taxon>
        <taxon>Pseudomonadota</taxon>
        <taxon>Gammaproteobacteria</taxon>
        <taxon>Alteromonadales</taxon>
        <taxon>Pseudoalteromonadaceae</taxon>
        <taxon>Pseudoalteromonas</taxon>
    </lineage>
</organism>
<dbReference type="InterPro" id="IPR029058">
    <property type="entry name" value="AB_hydrolase_fold"/>
</dbReference>